<protein>
    <submittedName>
        <fullName evidence="3">Universal stress protein family protein</fullName>
    </submittedName>
</protein>
<dbReference type="InterPro" id="IPR006016">
    <property type="entry name" value="UspA"/>
</dbReference>
<dbReference type="PATRIC" id="fig|582680.7.peg.3025"/>
<evidence type="ECO:0000313" key="3">
    <source>
        <dbReference type="EMBL" id="KJL19922.1"/>
    </source>
</evidence>
<dbReference type="Gene3D" id="3.40.50.620">
    <property type="entry name" value="HUPs"/>
    <property type="match status" value="2"/>
</dbReference>
<evidence type="ECO:0000313" key="4">
    <source>
        <dbReference type="Proteomes" id="UP000033448"/>
    </source>
</evidence>
<accession>A0A0F0KG99</accession>
<dbReference type="RefSeq" id="WP_045251600.1">
    <property type="nucleotide sequence ID" value="NZ_JYIT01000083.1"/>
</dbReference>
<dbReference type="AlphaFoldDB" id="A0A0F0KG99"/>
<dbReference type="PANTHER" id="PTHR46268:SF27">
    <property type="entry name" value="UNIVERSAL STRESS PROTEIN RV2623"/>
    <property type="match status" value="1"/>
</dbReference>
<comment type="caution">
    <text evidence="3">The sequence shown here is derived from an EMBL/GenBank/DDBJ whole genome shotgun (WGS) entry which is preliminary data.</text>
</comment>
<feature type="domain" description="UspA" evidence="2">
    <location>
        <begin position="2"/>
        <end position="136"/>
    </location>
</feature>
<name>A0A0F0KG99_9MICO</name>
<evidence type="ECO:0000256" key="1">
    <source>
        <dbReference type="ARBA" id="ARBA00008791"/>
    </source>
</evidence>
<dbReference type="CDD" id="cd00293">
    <property type="entry name" value="USP-like"/>
    <property type="match status" value="2"/>
</dbReference>
<comment type="similarity">
    <text evidence="1">Belongs to the universal stress protein A family.</text>
</comment>
<organism evidence="3 4">
    <name type="scientific">Microbacterium azadirachtae</name>
    <dbReference type="NCBI Taxonomy" id="582680"/>
    <lineage>
        <taxon>Bacteria</taxon>
        <taxon>Bacillati</taxon>
        <taxon>Actinomycetota</taxon>
        <taxon>Actinomycetes</taxon>
        <taxon>Micrococcales</taxon>
        <taxon>Microbacteriaceae</taxon>
        <taxon>Microbacterium</taxon>
    </lineage>
</organism>
<feature type="domain" description="UspA" evidence="2">
    <location>
        <begin position="153"/>
        <end position="294"/>
    </location>
</feature>
<dbReference type="Proteomes" id="UP000033448">
    <property type="component" value="Unassembled WGS sequence"/>
</dbReference>
<proteinExistence type="inferred from homology"/>
<dbReference type="PANTHER" id="PTHR46268">
    <property type="entry name" value="STRESS RESPONSE PROTEIN NHAX"/>
    <property type="match status" value="1"/>
</dbReference>
<reference evidence="3 4" key="1">
    <citation type="submission" date="2015-02" db="EMBL/GenBank/DDBJ databases">
        <title>Draft genome sequences of ten Microbacterium spp. with emphasis on heavy metal contaminated environments.</title>
        <authorList>
            <person name="Corretto E."/>
        </authorList>
    </citation>
    <scope>NUCLEOTIDE SEQUENCE [LARGE SCALE GENOMIC DNA]</scope>
    <source>
        <strain evidence="3 4">DSM 23848</strain>
    </source>
</reference>
<evidence type="ECO:0000259" key="2">
    <source>
        <dbReference type="Pfam" id="PF00582"/>
    </source>
</evidence>
<keyword evidence="4" id="KW-1185">Reference proteome</keyword>
<sequence length="300" mass="30972">MSVLVGVDTGRRSESVLALAAQLANSLQTDLVVAAVVASAWPPSRASVDHEWREHHHAAADLVLDHAASVFGGQVKARYLVHEASSARRGLLELAEQEAPDALVLGSSAQGETGRIALGAVSEALLHASPVPVAIAPVGYRADLDSRIVRLTAGYGGTEAAEDLVLGAATVAARAGGALRIASFAVRPEAETGILSGAGGRAEDPVLIEWVEQIRRHASAIIDEVEELDPRPRVDDAVIGVGGSWAAAIDDIGWGEGELLVVGSSSLNPIARVFLGSHGVKIVRNSPVPALVVPRAAAWG</sequence>
<dbReference type="SUPFAM" id="SSF52402">
    <property type="entry name" value="Adenine nucleotide alpha hydrolases-like"/>
    <property type="match status" value="2"/>
</dbReference>
<dbReference type="EMBL" id="JYIT01000083">
    <property type="protein sequence ID" value="KJL19922.1"/>
    <property type="molecule type" value="Genomic_DNA"/>
</dbReference>
<dbReference type="OrthoDB" id="5242641at2"/>
<dbReference type="InterPro" id="IPR014729">
    <property type="entry name" value="Rossmann-like_a/b/a_fold"/>
</dbReference>
<gene>
    <name evidence="3" type="ORF">RL72_02968</name>
</gene>
<dbReference type="Pfam" id="PF00582">
    <property type="entry name" value="Usp"/>
    <property type="match status" value="2"/>
</dbReference>